<comment type="similarity">
    <text evidence="11">Belongs to the Thz kinase family.</text>
</comment>
<dbReference type="EC" id="2.7.1.50" evidence="11"/>
<dbReference type="GO" id="GO:0009228">
    <property type="term" value="P:thiamine biosynthetic process"/>
    <property type="evidence" value="ECO:0007669"/>
    <property type="project" value="UniProtKB-KW"/>
</dbReference>
<feature type="binding site" evidence="11">
    <location>
        <position position="122"/>
    </location>
    <ligand>
        <name>ATP</name>
        <dbReference type="ChEBI" id="CHEBI:30616"/>
    </ligand>
</feature>
<keyword evidence="6 11" id="KW-0547">Nucleotide-binding</keyword>
<evidence type="ECO:0000256" key="9">
    <source>
        <dbReference type="ARBA" id="ARBA00022842"/>
    </source>
</evidence>
<dbReference type="RefSeq" id="WP_154075709.1">
    <property type="nucleotide sequence ID" value="NZ_CP045929.1"/>
</dbReference>
<dbReference type="UniPathway" id="UPA00060">
    <property type="reaction ID" value="UER00139"/>
</dbReference>
<dbReference type="InterPro" id="IPR029056">
    <property type="entry name" value="Ribokinase-like"/>
</dbReference>
<dbReference type="NCBIfam" id="NF006830">
    <property type="entry name" value="PRK09355.1"/>
    <property type="match status" value="1"/>
</dbReference>
<gene>
    <name evidence="11 12" type="primary">thiM</name>
    <name evidence="12" type="ORF">GIY23_05780</name>
</gene>
<evidence type="ECO:0000256" key="2">
    <source>
        <dbReference type="ARBA" id="ARBA00001946"/>
    </source>
</evidence>
<protein>
    <recommendedName>
        <fullName evidence="11">Hydroxyethylthiazole kinase</fullName>
        <ecNumber evidence="11">2.7.1.50</ecNumber>
    </recommendedName>
    <alternativeName>
        <fullName evidence="11">4-methyl-5-beta-hydroxyethylthiazole kinase</fullName>
        <shortName evidence="11">TH kinase</shortName>
        <shortName evidence="11">Thz kinase</shortName>
    </alternativeName>
</protein>
<dbReference type="GO" id="GO:0009229">
    <property type="term" value="P:thiamine diphosphate biosynthetic process"/>
    <property type="evidence" value="ECO:0007669"/>
    <property type="project" value="UniProtKB-UniRule"/>
</dbReference>
<comment type="catalytic activity">
    <reaction evidence="1 11">
        <text>5-(2-hydroxyethyl)-4-methylthiazole + ATP = 4-methyl-5-(2-phosphooxyethyl)-thiazole + ADP + H(+)</text>
        <dbReference type="Rhea" id="RHEA:24212"/>
        <dbReference type="ChEBI" id="CHEBI:15378"/>
        <dbReference type="ChEBI" id="CHEBI:17957"/>
        <dbReference type="ChEBI" id="CHEBI:30616"/>
        <dbReference type="ChEBI" id="CHEBI:58296"/>
        <dbReference type="ChEBI" id="CHEBI:456216"/>
        <dbReference type="EC" id="2.7.1.50"/>
    </reaction>
</comment>
<evidence type="ECO:0000256" key="7">
    <source>
        <dbReference type="ARBA" id="ARBA00022777"/>
    </source>
</evidence>
<dbReference type="InterPro" id="IPR000417">
    <property type="entry name" value="Hyethyz_kinase"/>
</dbReference>
<keyword evidence="9 11" id="KW-0460">Magnesium</keyword>
<keyword evidence="8 11" id="KW-0067">ATP-binding</keyword>
<evidence type="ECO:0000256" key="10">
    <source>
        <dbReference type="ARBA" id="ARBA00022977"/>
    </source>
</evidence>
<dbReference type="HAMAP" id="MF_00228">
    <property type="entry name" value="Thz_kinase"/>
    <property type="match status" value="1"/>
</dbReference>
<dbReference type="PIRSF" id="PIRSF000513">
    <property type="entry name" value="Thz_kinase"/>
    <property type="match status" value="1"/>
</dbReference>
<evidence type="ECO:0000256" key="3">
    <source>
        <dbReference type="ARBA" id="ARBA00004868"/>
    </source>
</evidence>
<accession>A0A5Q3Q3C7</accession>
<feature type="binding site" evidence="11">
    <location>
        <position position="47"/>
    </location>
    <ligand>
        <name>substrate</name>
    </ligand>
</feature>
<feature type="binding site" evidence="11">
    <location>
        <position position="195"/>
    </location>
    <ligand>
        <name>substrate</name>
    </ligand>
</feature>
<keyword evidence="5 11" id="KW-0479">Metal-binding</keyword>
<keyword evidence="4 11" id="KW-0808">Transferase</keyword>
<dbReference type="SUPFAM" id="SSF53613">
    <property type="entry name" value="Ribokinase-like"/>
    <property type="match status" value="1"/>
</dbReference>
<dbReference type="Gene3D" id="3.40.1190.20">
    <property type="match status" value="1"/>
</dbReference>
<organism evidence="12 13">
    <name type="scientific">Allosaccharopolyspora coralli</name>
    <dbReference type="NCBI Taxonomy" id="2665642"/>
    <lineage>
        <taxon>Bacteria</taxon>
        <taxon>Bacillati</taxon>
        <taxon>Actinomycetota</taxon>
        <taxon>Actinomycetes</taxon>
        <taxon>Pseudonocardiales</taxon>
        <taxon>Pseudonocardiaceae</taxon>
        <taxon>Allosaccharopolyspora</taxon>
    </lineage>
</organism>
<dbReference type="EMBL" id="CP045929">
    <property type="protein sequence ID" value="QGK69108.1"/>
    <property type="molecule type" value="Genomic_DNA"/>
</dbReference>
<reference evidence="13" key="1">
    <citation type="submission" date="2019-11" db="EMBL/GenBank/DDBJ databases">
        <title>The complete genome sequence of Saccharopolyspora sp. E2A.</title>
        <authorList>
            <person name="Zhang G."/>
        </authorList>
    </citation>
    <scope>NUCLEOTIDE SEQUENCE [LARGE SCALE GENOMIC DNA]</scope>
    <source>
        <strain evidence="13">E2A</strain>
    </source>
</reference>
<keyword evidence="13" id="KW-1185">Reference proteome</keyword>
<evidence type="ECO:0000256" key="4">
    <source>
        <dbReference type="ARBA" id="ARBA00022679"/>
    </source>
</evidence>
<name>A0A5Q3Q3C7_9PSEU</name>
<evidence type="ECO:0000256" key="11">
    <source>
        <dbReference type="HAMAP-Rule" id="MF_00228"/>
    </source>
</evidence>
<dbReference type="Proteomes" id="UP000371041">
    <property type="component" value="Chromosome"/>
</dbReference>
<dbReference type="CDD" id="cd01170">
    <property type="entry name" value="THZ_kinase"/>
    <property type="match status" value="1"/>
</dbReference>
<dbReference type="GO" id="GO:0000287">
    <property type="term" value="F:magnesium ion binding"/>
    <property type="evidence" value="ECO:0007669"/>
    <property type="project" value="UniProtKB-UniRule"/>
</dbReference>
<dbReference type="KEGG" id="sace:GIY23_05780"/>
<dbReference type="GO" id="GO:0004417">
    <property type="term" value="F:hydroxyethylthiazole kinase activity"/>
    <property type="evidence" value="ECO:0007669"/>
    <property type="project" value="UniProtKB-UniRule"/>
</dbReference>
<sequence length="258" mass="25675">MTDRARGFAREVAALREQAPLVHCLTNIVAAGFSANALLALGASPAMVENAEESAEFAGVAGAVLANLGTLSEERNRALRAAVRGAEHSGTPWVLDPVAVGALRHRTELAADLVRSRPAVVRGNAAEVLALAGNGGSGKGVESLAGSESAVDTARKFAGENGCVVAVSGEVDYVTDGTETVAVPGGHPLMAKITGMGCALGASTAALLAVTPDAPLSAAVTASQVFAEAGERAGAAARGPGSFVVEFVDELHAIGGDA</sequence>
<keyword evidence="10 11" id="KW-0784">Thiamine biosynthesis</keyword>
<evidence type="ECO:0000256" key="6">
    <source>
        <dbReference type="ARBA" id="ARBA00022741"/>
    </source>
</evidence>
<evidence type="ECO:0000256" key="1">
    <source>
        <dbReference type="ARBA" id="ARBA00001771"/>
    </source>
</evidence>
<proteinExistence type="inferred from homology"/>
<comment type="pathway">
    <text evidence="3 11">Cofactor biosynthesis; thiamine diphosphate biosynthesis; 4-methyl-5-(2-phosphoethyl)-thiazole from 5-(2-hydroxyethyl)-4-methylthiazole: step 1/1.</text>
</comment>
<dbReference type="NCBIfam" id="TIGR00694">
    <property type="entry name" value="thiM"/>
    <property type="match status" value="1"/>
</dbReference>
<dbReference type="GO" id="GO:0005524">
    <property type="term" value="F:ATP binding"/>
    <property type="evidence" value="ECO:0007669"/>
    <property type="project" value="UniProtKB-UniRule"/>
</dbReference>
<evidence type="ECO:0000313" key="12">
    <source>
        <dbReference type="EMBL" id="QGK69108.1"/>
    </source>
</evidence>
<dbReference type="PRINTS" id="PR01099">
    <property type="entry name" value="HYETHTZKNASE"/>
</dbReference>
<feature type="binding site" evidence="11">
    <location>
        <position position="168"/>
    </location>
    <ligand>
        <name>ATP</name>
        <dbReference type="ChEBI" id="CHEBI:30616"/>
    </ligand>
</feature>
<evidence type="ECO:0000256" key="5">
    <source>
        <dbReference type="ARBA" id="ARBA00022723"/>
    </source>
</evidence>
<evidence type="ECO:0000256" key="8">
    <source>
        <dbReference type="ARBA" id="ARBA00022840"/>
    </source>
</evidence>
<dbReference type="Pfam" id="PF02110">
    <property type="entry name" value="HK"/>
    <property type="match status" value="1"/>
</dbReference>
<evidence type="ECO:0000313" key="13">
    <source>
        <dbReference type="Proteomes" id="UP000371041"/>
    </source>
</evidence>
<dbReference type="AlphaFoldDB" id="A0A5Q3Q3C7"/>
<keyword evidence="7 11" id="KW-0418">Kinase</keyword>
<comment type="cofactor">
    <cofactor evidence="2 11">
        <name>Mg(2+)</name>
        <dbReference type="ChEBI" id="CHEBI:18420"/>
    </cofactor>
</comment>
<comment type="function">
    <text evidence="11">Catalyzes the phosphorylation of the hydroxyl group of 4-methyl-5-beta-hydroxyethylthiazole (THZ).</text>
</comment>